<organism evidence="2 3">
    <name type="scientific">Thanatephorus cucumeris (strain AG1-IB / isolate 7/3/14)</name>
    <name type="common">Lettuce bottom rot fungus</name>
    <name type="synonym">Rhizoctonia solani</name>
    <dbReference type="NCBI Taxonomy" id="1108050"/>
    <lineage>
        <taxon>Eukaryota</taxon>
        <taxon>Fungi</taxon>
        <taxon>Dikarya</taxon>
        <taxon>Basidiomycota</taxon>
        <taxon>Agaricomycotina</taxon>
        <taxon>Agaricomycetes</taxon>
        <taxon>Cantharellales</taxon>
        <taxon>Ceratobasidiaceae</taxon>
        <taxon>Rhizoctonia</taxon>
        <taxon>Rhizoctonia solani AG-1</taxon>
    </lineage>
</organism>
<dbReference type="EMBL" id="CAOJ01010144">
    <property type="protein sequence ID" value="CCO32626.1"/>
    <property type="molecule type" value="Genomic_DNA"/>
</dbReference>
<feature type="compositionally biased region" description="Low complexity" evidence="1">
    <location>
        <begin position="64"/>
        <end position="78"/>
    </location>
</feature>
<comment type="caution">
    <text evidence="2">The sequence shown here is derived from an EMBL/GenBank/DDBJ whole genome shotgun (WGS) entry which is preliminary data.</text>
</comment>
<feature type="region of interest" description="Disordered" evidence="1">
    <location>
        <begin position="60"/>
        <end position="86"/>
    </location>
</feature>
<reference evidence="2 3" key="1">
    <citation type="journal article" date="2013" name="J. Biotechnol.">
        <title>Establishment and interpretation of the genome sequence of the phytopathogenic fungus Rhizoctonia solani AG1-IB isolate 7/3/14.</title>
        <authorList>
            <person name="Wibberg D.W."/>
            <person name="Jelonek L.J."/>
            <person name="Rupp O.R."/>
            <person name="Hennig M.H."/>
            <person name="Eikmeyer F.E."/>
            <person name="Goesmann A.G."/>
            <person name="Hartmann A.H."/>
            <person name="Borriss R.B."/>
            <person name="Grosch R.G."/>
            <person name="Puehler A.P."/>
            <person name="Schlueter A.S."/>
        </authorList>
    </citation>
    <scope>NUCLEOTIDE SEQUENCE [LARGE SCALE GENOMIC DNA]</scope>
    <source>
        <strain evidence="3">AG1-IB / isolate 7/3/14</strain>
    </source>
</reference>
<dbReference type="Proteomes" id="UP000012065">
    <property type="component" value="Unassembled WGS sequence"/>
</dbReference>
<evidence type="ECO:0000313" key="2">
    <source>
        <dbReference type="EMBL" id="CCO32626.1"/>
    </source>
</evidence>
<protein>
    <submittedName>
        <fullName evidence="2">Uncharacterized protein</fullName>
    </submittedName>
</protein>
<dbReference type="HOGENOM" id="CLU_1220421_0_0_1"/>
<gene>
    <name evidence="2" type="ORF">BN14_06689</name>
</gene>
<evidence type="ECO:0000256" key="1">
    <source>
        <dbReference type="SAM" id="MobiDB-lite"/>
    </source>
</evidence>
<accession>M5BZH8</accession>
<proteinExistence type="predicted"/>
<evidence type="ECO:0000313" key="3">
    <source>
        <dbReference type="Proteomes" id="UP000012065"/>
    </source>
</evidence>
<sequence length="227" mass="24681">MGTPNAHGAAWRAFQHGICVELAKKQGKEVFEPLIARKAYVRQRRRFTVIRPTPNLSKYVPYMSSPAPESSPTADSSPTAPPEPGPSGPVACTWSCRSHRPHDAVIYAPTRCLVHRFSHCLAHQFTHCLARGLARCFVPAVAVVIAVLRAPITLAEQAIHVTVSWLPAPRFAPAFLIRCLASAVTGAFPVDIAIVRVPNSSVDLTRRFLGMAPSLPTSPVLRIRGLD</sequence>
<name>M5BZH8_THACB</name>
<dbReference type="AlphaFoldDB" id="M5BZH8"/>